<name>A0A1I4J1B3_9BACI</name>
<dbReference type="InterPro" id="IPR002397">
    <property type="entry name" value="Cyt_P450_B"/>
</dbReference>
<keyword evidence="5 7" id="KW-0408">Iron</keyword>
<gene>
    <name evidence="8" type="ORF">SAMN04487943_102411</name>
</gene>
<dbReference type="STRING" id="334253.SAMN04487943_102411"/>
<evidence type="ECO:0000256" key="2">
    <source>
        <dbReference type="ARBA" id="ARBA00022617"/>
    </source>
</evidence>
<dbReference type="FunFam" id="1.10.630.10:FF:000018">
    <property type="entry name" value="Cytochrome P450 monooxygenase"/>
    <property type="match status" value="1"/>
</dbReference>
<dbReference type="Proteomes" id="UP000198565">
    <property type="component" value="Unassembled WGS sequence"/>
</dbReference>
<keyword evidence="3 7" id="KW-0479">Metal-binding</keyword>
<evidence type="ECO:0000256" key="3">
    <source>
        <dbReference type="ARBA" id="ARBA00022723"/>
    </source>
</evidence>
<evidence type="ECO:0000256" key="7">
    <source>
        <dbReference type="RuleBase" id="RU000461"/>
    </source>
</evidence>
<dbReference type="InterPro" id="IPR036396">
    <property type="entry name" value="Cyt_P450_sf"/>
</dbReference>
<keyword evidence="2 7" id="KW-0349">Heme</keyword>
<dbReference type="InterPro" id="IPR001128">
    <property type="entry name" value="Cyt_P450"/>
</dbReference>
<dbReference type="GO" id="GO:0004497">
    <property type="term" value="F:monooxygenase activity"/>
    <property type="evidence" value="ECO:0007669"/>
    <property type="project" value="UniProtKB-KW"/>
</dbReference>
<dbReference type="EMBL" id="FOTR01000002">
    <property type="protein sequence ID" value="SFL60359.1"/>
    <property type="molecule type" value="Genomic_DNA"/>
</dbReference>
<dbReference type="OrthoDB" id="9801155at2"/>
<reference evidence="9" key="1">
    <citation type="submission" date="2016-10" db="EMBL/GenBank/DDBJ databases">
        <authorList>
            <person name="Varghese N."/>
            <person name="Submissions S."/>
        </authorList>
    </citation>
    <scope>NUCLEOTIDE SEQUENCE [LARGE SCALE GENOMIC DNA]</scope>
    <source>
        <strain evidence="9">CGMCC 1.4250</strain>
    </source>
</reference>
<dbReference type="PANTHER" id="PTHR46696:SF1">
    <property type="entry name" value="CYTOCHROME P450 YJIB-RELATED"/>
    <property type="match status" value="1"/>
</dbReference>
<dbReference type="CDD" id="cd11029">
    <property type="entry name" value="CYP107-like"/>
    <property type="match status" value="1"/>
</dbReference>
<evidence type="ECO:0000256" key="4">
    <source>
        <dbReference type="ARBA" id="ARBA00023002"/>
    </source>
</evidence>
<dbReference type="PROSITE" id="PS00086">
    <property type="entry name" value="CYTOCHROME_P450"/>
    <property type="match status" value="1"/>
</dbReference>
<evidence type="ECO:0000313" key="8">
    <source>
        <dbReference type="EMBL" id="SFL60359.1"/>
    </source>
</evidence>
<sequence length="419" mass="47149">MNQSGQITPEQEVLNVLGGRTEKDPFLVFADLREKGSVRPIPMPMGDSDNQTWIVTHMEDVKKVLKDQTNFCVDPTTINKNSDTKQFLTNSSEEDSSNLFLASSLNALDEPDHRRLRRLVSKAFTPRYMESLRPRVQEIADDLLDQVQDKGEMDIVLDYAYKLPINVISDMIGVPKSDREQIYEWSEAIANGLGVGRIDNEVSESLEAFSNYFTQLIEKKRQQPSDDLISELITIEEEGDKLTEKELLSMVQLLIFAGHETTSNLISTGTLILLDHPDQLEILKNDQSIIPSAVEELLRFHGPSTTAGPRYAKEDLELGGQQINKGDVLFPLLKSANRDENVFINSEDVDVTRDIKRHVAFGQGIHMCLGAPLARIEGDIAFTTLLKRMPNLKLNIPRKEVKWQFKLAAQGLSSLPVSF</sequence>
<dbReference type="PANTHER" id="PTHR46696">
    <property type="entry name" value="P450, PUTATIVE (EUROFUNG)-RELATED"/>
    <property type="match status" value="1"/>
</dbReference>
<evidence type="ECO:0000256" key="1">
    <source>
        <dbReference type="ARBA" id="ARBA00010617"/>
    </source>
</evidence>
<accession>A0A1I4J1B3</accession>
<dbReference type="PRINTS" id="PR00359">
    <property type="entry name" value="BP450"/>
</dbReference>
<protein>
    <submittedName>
        <fullName evidence="8">Cytochrome P450</fullName>
    </submittedName>
</protein>
<proteinExistence type="inferred from homology"/>
<dbReference type="PRINTS" id="PR00385">
    <property type="entry name" value="P450"/>
</dbReference>
<dbReference type="GO" id="GO:0020037">
    <property type="term" value="F:heme binding"/>
    <property type="evidence" value="ECO:0007669"/>
    <property type="project" value="InterPro"/>
</dbReference>
<keyword evidence="9" id="KW-1185">Reference proteome</keyword>
<organism evidence="8 9">
    <name type="scientific">Gracilibacillus orientalis</name>
    <dbReference type="NCBI Taxonomy" id="334253"/>
    <lineage>
        <taxon>Bacteria</taxon>
        <taxon>Bacillati</taxon>
        <taxon>Bacillota</taxon>
        <taxon>Bacilli</taxon>
        <taxon>Bacillales</taxon>
        <taxon>Bacillaceae</taxon>
        <taxon>Gracilibacillus</taxon>
    </lineage>
</organism>
<dbReference type="SUPFAM" id="SSF48264">
    <property type="entry name" value="Cytochrome P450"/>
    <property type="match status" value="1"/>
</dbReference>
<evidence type="ECO:0000256" key="5">
    <source>
        <dbReference type="ARBA" id="ARBA00023004"/>
    </source>
</evidence>
<dbReference type="Pfam" id="PF00067">
    <property type="entry name" value="p450"/>
    <property type="match status" value="1"/>
</dbReference>
<evidence type="ECO:0000256" key="6">
    <source>
        <dbReference type="ARBA" id="ARBA00023033"/>
    </source>
</evidence>
<dbReference type="AlphaFoldDB" id="A0A1I4J1B3"/>
<dbReference type="InterPro" id="IPR017972">
    <property type="entry name" value="Cyt_P450_CS"/>
</dbReference>
<dbReference type="GO" id="GO:0016705">
    <property type="term" value="F:oxidoreductase activity, acting on paired donors, with incorporation or reduction of molecular oxygen"/>
    <property type="evidence" value="ECO:0007669"/>
    <property type="project" value="InterPro"/>
</dbReference>
<keyword evidence="4 7" id="KW-0560">Oxidoreductase</keyword>
<dbReference type="Gene3D" id="1.10.630.10">
    <property type="entry name" value="Cytochrome P450"/>
    <property type="match status" value="1"/>
</dbReference>
<evidence type="ECO:0000313" key="9">
    <source>
        <dbReference type="Proteomes" id="UP000198565"/>
    </source>
</evidence>
<dbReference type="GO" id="GO:0005506">
    <property type="term" value="F:iron ion binding"/>
    <property type="evidence" value="ECO:0007669"/>
    <property type="project" value="InterPro"/>
</dbReference>
<dbReference type="RefSeq" id="WP_091482227.1">
    <property type="nucleotide sequence ID" value="NZ_FOTR01000002.1"/>
</dbReference>
<keyword evidence="6 7" id="KW-0503">Monooxygenase</keyword>
<comment type="similarity">
    <text evidence="1 7">Belongs to the cytochrome P450 family.</text>
</comment>